<evidence type="ECO:0000313" key="3">
    <source>
        <dbReference type="EMBL" id="MCG2673319.1"/>
    </source>
</evidence>
<dbReference type="RefSeq" id="WP_232995624.1">
    <property type="nucleotide sequence ID" value="NZ_JAKLTY010000066.1"/>
</dbReference>
<reference evidence="2" key="1">
    <citation type="submission" date="2022-01" db="EMBL/GenBank/DDBJ databases">
        <title>Genome sequnece data of strain Bradyrhizobium sp. nov.</title>
        <authorList>
            <person name="Zhang J."/>
        </authorList>
    </citation>
    <scope>NUCLEOTIDE SEQUENCE</scope>
    <source>
        <strain evidence="3">WYCCWR 12774</strain>
        <strain evidence="2">WYCCWR 13023</strain>
    </source>
</reference>
<dbReference type="EMBL" id="JAKLTY010000066">
    <property type="protein sequence ID" value="MCG2633117.1"/>
    <property type="molecule type" value="Genomic_DNA"/>
</dbReference>
<dbReference type="PANTHER" id="PTHR46112">
    <property type="entry name" value="AMINOPEPTIDASE"/>
    <property type="match status" value="1"/>
</dbReference>
<dbReference type="EMBL" id="JAKLUA010000045">
    <property type="protein sequence ID" value="MCG2673319.1"/>
    <property type="molecule type" value="Genomic_DNA"/>
</dbReference>
<dbReference type="SUPFAM" id="SSF55920">
    <property type="entry name" value="Creatinase/aminopeptidase"/>
    <property type="match status" value="1"/>
</dbReference>
<dbReference type="Proteomes" id="UP001139054">
    <property type="component" value="Unassembled WGS sequence"/>
</dbReference>
<dbReference type="Pfam" id="PF00557">
    <property type="entry name" value="Peptidase_M24"/>
    <property type="match status" value="1"/>
</dbReference>
<evidence type="ECO:0000313" key="5">
    <source>
        <dbReference type="Proteomes" id="UP001139054"/>
    </source>
</evidence>
<gene>
    <name evidence="3" type="ORF">L6637_41305</name>
    <name evidence="2" type="ORF">L6654_41995</name>
</gene>
<dbReference type="AlphaFoldDB" id="A0A9X1RKM3"/>
<evidence type="ECO:0000313" key="2">
    <source>
        <dbReference type="EMBL" id="MCG2633117.1"/>
    </source>
</evidence>
<dbReference type="Gene3D" id="3.90.230.10">
    <property type="entry name" value="Creatinase/methionine aminopeptidase superfamily"/>
    <property type="match status" value="1"/>
</dbReference>
<dbReference type="InterPro" id="IPR050659">
    <property type="entry name" value="Peptidase_M24B"/>
</dbReference>
<evidence type="ECO:0000313" key="4">
    <source>
        <dbReference type="Proteomes" id="UP001139012"/>
    </source>
</evidence>
<proteinExistence type="predicted"/>
<protein>
    <recommendedName>
        <fullName evidence="1">Peptidase M24 domain-containing protein</fullName>
    </recommendedName>
</protein>
<keyword evidence="4" id="KW-1185">Reference proteome</keyword>
<organism evidence="2 5">
    <name type="scientific">Bradyrhizobium zhengyangense</name>
    <dbReference type="NCBI Taxonomy" id="2911009"/>
    <lineage>
        <taxon>Bacteria</taxon>
        <taxon>Pseudomonadati</taxon>
        <taxon>Pseudomonadota</taxon>
        <taxon>Alphaproteobacteria</taxon>
        <taxon>Hyphomicrobiales</taxon>
        <taxon>Nitrobacteraceae</taxon>
        <taxon>Bradyrhizobium</taxon>
    </lineage>
</organism>
<dbReference type="Proteomes" id="UP001139012">
    <property type="component" value="Unassembled WGS sequence"/>
</dbReference>
<name>A0A9X1RKM3_9BRAD</name>
<dbReference type="InterPro" id="IPR036005">
    <property type="entry name" value="Creatinase/aminopeptidase-like"/>
</dbReference>
<evidence type="ECO:0000259" key="1">
    <source>
        <dbReference type="Pfam" id="PF00557"/>
    </source>
</evidence>
<accession>A0A9X1RKM3</accession>
<feature type="domain" description="Peptidase M24" evidence="1">
    <location>
        <begin position="91"/>
        <end position="232"/>
    </location>
</feature>
<comment type="caution">
    <text evidence="2">The sequence shown here is derived from an EMBL/GenBank/DDBJ whole genome shotgun (WGS) entry which is preliminary data.</text>
</comment>
<sequence>MVWPAAIHQMFVDRSRVTGYSEALIATPNGRRPSTSSWTMASAANGPVWKNGSCPLTVKKFKSRSTGANIVYCTNAVTRIRGVKSDSEFAMMREATAISDAGMLKARDVIRSGAREANESAEVIATLVRSANGKPSTDFAGLFFALRTHLHVSHSLDRRRLPDGLAEQFRVQRRASWLDLSADAHDVAIGKPSDHIRRLHEGNVARLEAALAAAKPGRTCSDVAIAFNSNLKTRWLGEGVSVRLRRRDRLDGTYS</sequence>
<dbReference type="PANTHER" id="PTHR46112:SF2">
    <property type="entry name" value="XAA-PRO AMINOPEPTIDASE P-RELATED"/>
    <property type="match status" value="1"/>
</dbReference>
<dbReference type="InterPro" id="IPR000994">
    <property type="entry name" value="Pept_M24"/>
</dbReference>